<dbReference type="PROSITE" id="PS50110">
    <property type="entry name" value="RESPONSE_REGULATORY"/>
    <property type="match status" value="1"/>
</dbReference>
<dbReference type="Gene3D" id="2.60.40.10">
    <property type="entry name" value="Immunoglobulins"/>
    <property type="match status" value="1"/>
</dbReference>
<dbReference type="Pfam" id="PF00512">
    <property type="entry name" value="HisKA"/>
    <property type="match status" value="1"/>
</dbReference>
<dbReference type="SMART" id="SM00342">
    <property type="entry name" value="HTH_ARAC"/>
    <property type="match status" value="1"/>
</dbReference>
<dbReference type="InterPro" id="IPR011006">
    <property type="entry name" value="CheY-like_superfamily"/>
</dbReference>
<keyword evidence="10" id="KW-0804">Transcription</keyword>
<name>A0A327RFM3_9FLAO</name>
<dbReference type="OrthoDB" id="358279at2"/>
<keyword evidence="12" id="KW-0472">Membrane</keyword>
<dbReference type="Gene3D" id="1.10.287.130">
    <property type="match status" value="1"/>
</dbReference>
<dbReference type="Gene3D" id="3.40.50.2300">
    <property type="match status" value="1"/>
</dbReference>
<dbReference type="FunFam" id="3.30.565.10:FF:000037">
    <property type="entry name" value="Hybrid sensor histidine kinase/response regulator"/>
    <property type="match status" value="1"/>
</dbReference>
<dbReference type="GO" id="GO:0005524">
    <property type="term" value="F:ATP binding"/>
    <property type="evidence" value="ECO:0007669"/>
    <property type="project" value="UniProtKB-KW"/>
</dbReference>
<keyword evidence="12" id="KW-1133">Transmembrane helix</keyword>
<feature type="signal peptide" evidence="13">
    <location>
        <begin position="1"/>
        <end position="18"/>
    </location>
</feature>
<keyword evidence="4" id="KW-0808">Transferase</keyword>
<evidence type="ECO:0000256" key="6">
    <source>
        <dbReference type="ARBA" id="ARBA00022777"/>
    </source>
</evidence>
<dbReference type="Pfam" id="PF07495">
    <property type="entry name" value="Y_Y_Y"/>
    <property type="match status" value="1"/>
</dbReference>
<reference evidence="17 18" key="1">
    <citation type="submission" date="2018-06" db="EMBL/GenBank/DDBJ databases">
        <title>Genomic Encyclopedia of Archaeal and Bacterial Type Strains, Phase II (KMG-II): from individual species to whole genera.</title>
        <authorList>
            <person name="Goeker M."/>
        </authorList>
    </citation>
    <scope>NUCLEOTIDE SEQUENCE [LARGE SCALE GENOMIC DNA]</scope>
    <source>
        <strain evidence="17 18">DSM 23522</strain>
    </source>
</reference>
<dbReference type="Pfam" id="PF02518">
    <property type="entry name" value="HATPase_c"/>
    <property type="match status" value="1"/>
</dbReference>
<dbReference type="InterPro" id="IPR003594">
    <property type="entry name" value="HATPase_dom"/>
</dbReference>
<dbReference type="SUPFAM" id="SSF47384">
    <property type="entry name" value="Homodimeric domain of signal transducing histidine kinase"/>
    <property type="match status" value="1"/>
</dbReference>
<dbReference type="FunFam" id="1.10.287.130:FF:000045">
    <property type="entry name" value="Two-component system sensor histidine kinase/response regulator"/>
    <property type="match status" value="1"/>
</dbReference>
<evidence type="ECO:0000256" key="10">
    <source>
        <dbReference type="ARBA" id="ARBA00023163"/>
    </source>
</evidence>
<keyword evidence="13" id="KW-0732">Signal</keyword>
<keyword evidence="12" id="KW-0812">Transmembrane</keyword>
<evidence type="ECO:0000256" key="7">
    <source>
        <dbReference type="ARBA" id="ARBA00022840"/>
    </source>
</evidence>
<comment type="caution">
    <text evidence="17">The sequence shown here is derived from an EMBL/GenBank/DDBJ whole genome shotgun (WGS) entry which is preliminary data.</text>
</comment>
<feature type="transmembrane region" description="Helical" evidence="12">
    <location>
        <begin position="758"/>
        <end position="776"/>
    </location>
</feature>
<feature type="chain" id="PRO_5016248933" description="histidine kinase" evidence="13">
    <location>
        <begin position="19"/>
        <end position="1325"/>
    </location>
</feature>
<evidence type="ECO:0000256" key="9">
    <source>
        <dbReference type="ARBA" id="ARBA00023015"/>
    </source>
</evidence>
<protein>
    <recommendedName>
        <fullName evidence="2">histidine kinase</fullName>
        <ecNumber evidence="2">2.7.13.3</ecNumber>
    </recommendedName>
</protein>
<dbReference type="PRINTS" id="PR00344">
    <property type="entry name" value="BCTRLSENSOR"/>
</dbReference>
<dbReference type="SMART" id="SM00448">
    <property type="entry name" value="REC"/>
    <property type="match status" value="1"/>
</dbReference>
<dbReference type="EMBL" id="QLLN01000002">
    <property type="protein sequence ID" value="RAJ14243.1"/>
    <property type="molecule type" value="Genomic_DNA"/>
</dbReference>
<keyword evidence="8" id="KW-0902">Two-component regulatory system</keyword>
<keyword evidence="7" id="KW-0067">ATP-binding</keyword>
<dbReference type="InterPro" id="IPR001789">
    <property type="entry name" value="Sig_transdc_resp-reg_receiver"/>
</dbReference>
<dbReference type="Pfam" id="PF00072">
    <property type="entry name" value="Response_reg"/>
    <property type="match status" value="1"/>
</dbReference>
<organism evidence="17 18">
    <name type="scientific">Arenibacter echinorum</name>
    <dbReference type="NCBI Taxonomy" id="440515"/>
    <lineage>
        <taxon>Bacteria</taxon>
        <taxon>Pseudomonadati</taxon>
        <taxon>Bacteroidota</taxon>
        <taxon>Flavobacteriia</taxon>
        <taxon>Flavobacteriales</taxon>
        <taxon>Flavobacteriaceae</taxon>
        <taxon>Arenibacter</taxon>
    </lineage>
</organism>
<feature type="domain" description="Histidine kinase" evidence="15">
    <location>
        <begin position="828"/>
        <end position="1044"/>
    </location>
</feature>
<dbReference type="InterPro" id="IPR005467">
    <property type="entry name" value="His_kinase_dom"/>
</dbReference>
<gene>
    <name evidence="17" type="ORF">LV92_01362</name>
</gene>
<dbReference type="SUPFAM" id="SSF55874">
    <property type="entry name" value="ATPase domain of HSP90 chaperone/DNA topoisomerase II/histidine kinase"/>
    <property type="match status" value="1"/>
</dbReference>
<accession>A0A327RFM3</accession>
<keyword evidence="9" id="KW-0805">Transcription regulation</keyword>
<dbReference type="PANTHER" id="PTHR43547:SF2">
    <property type="entry name" value="HYBRID SIGNAL TRANSDUCTION HISTIDINE KINASE C"/>
    <property type="match status" value="1"/>
</dbReference>
<dbReference type="EC" id="2.7.13.3" evidence="2"/>
<evidence type="ECO:0000256" key="2">
    <source>
        <dbReference type="ARBA" id="ARBA00012438"/>
    </source>
</evidence>
<dbReference type="InterPro" id="IPR003661">
    <property type="entry name" value="HisK_dim/P_dom"/>
</dbReference>
<dbReference type="RefSeq" id="WP_111622864.1">
    <property type="nucleotide sequence ID" value="NZ_QLLN01000002.1"/>
</dbReference>
<dbReference type="InterPro" id="IPR015943">
    <property type="entry name" value="WD40/YVTN_repeat-like_dom_sf"/>
</dbReference>
<dbReference type="InterPro" id="IPR013783">
    <property type="entry name" value="Ig-like_fold"/>
</dbReference>
<dbReference type="GO" id="GO:0043565">
    <property type="term" value="F:sequence-specific DNA binding"/>
    <property type="evidence" value="ECO:0007669"/>
    <property type="project" value="InterPro"/>
</dbReference>
<keyword evidence="3 11" id="KW-0597">Phosphoprotein</keyword>
<evidence type="ECO:0000256" key="1">
    <source>
        <dbReference type="ARBA" id="ARBA00000085"/>
    </source>
</evidence>
<keyword evidence="18" id="KW-1185">Reference proteome</keyword>
<dbReference type="SMART" id="SM00387">
    <property type="entry name" value="HATPase_c"/>
    <property type="match status" value="1"/>
</dbReference>
<dbReference type="SUPFAM" id="SSF52172">
    <property type="entry name" value="CheY-like"/>
    <property type="match status" value="1"/>
</dbReference>
<evidence type="ECO:0000259" key="15">
    <source>
        <dbReference type="PROSITE" id="PS50109"/>
    </source>
</evidence>
<feature type="domain" description="Response regulatory" evidence="16">
    <location>
        <begin position="1081"/>
        <end position="1196"/>
    </location>
</feature>
<evidence type="ECO:0000313" key="17">
    <source>
        <dbReference type="EMBL" id="RAJ14243.1"/>
    </source>
</evidence>
<feature type="modified residue" description="4-aspartylphosphate" evidence="11">
    <location>
        <position position="1129"/>
    </location>
</feature>
<feature type="domain" description="HTH araC/xylS-type" evidence="14">
    <location>
        <begin position="1229"/>
        <end position="1325"/>
    </location>
</feature>
<evidence type="ECO:0000256" key="11">
    <source>
        <dbReference type="PROSITE-ProRule" id="PRU00169"/>
    </source>
</evidence>
<sequence length="1325" mass="150292">MKKLILPLLLFYSFFVLSQKEEDGLQLGNIPIENYNQKQYSAHHQNWFITQDQTGFIYAANGEGILEFDGASWRLIAFPGLRAVRTVVVDQNNVKWVGGDRELGYLAPDSLGTLKYKSIKEKIPESHPLTANIWQIFLEGDRVIFASDNTLYSFKNGLFKVISHPGTGAIYREYQVHGKVYVSIIGEGMFFLKGDELELMPGGEFFKNVRATVALPFGKDSVLFVSKGAGMYLYNGTTITKMSNEIEPYLDENLLYAGQRLTRSTYAFATLRGGVIVMDDKGKHIRNITENDGIANNQVHAMTVDREGALWLAHQTGISKVALQLPYTYYDNRNGLEGTVSSIVKHKGRLYVGTYSGLYVFDGQIRSNQPKFQKIDGITSGCFSLLSREGELFAASANGVFTISEKGVLQVSNLPGCRALGLSKLNSDRIFIGHLHGLSSIRYIGGEWLAENDLGQIKDDIFSITPDENGDLWLGTSLSPILKVEFQGSENSNSDLDIENLSVERYTEGIPEGSTNVWRVDEELFVTTDGVGGPLYKLDPSSKVFLPEKEFGKKFGLDSLYIYPRAYQNKGQYILLESKPVQGKVFRFTASINGNGTFDVQRFYDEAIRSTTDTHLFWEDENHIWSGGESMYKYDLNNKYNFKDLFHTYVRKVTVGNDSIIYGGDPSIHPNTVLNYSNFGIRFEFASLTSQPEANTYQYNLLGFDGRWSEWSYEKQKDYTNLPEGDYSFLVRSRNIYGDIGQVNTFDFIILPPWYRTWWAYLLYLVLFVGFLWIILQLRSRQLKVRNEALEKLIEVRTAEVQHQANQLKIQAEKLLDLDRAKSRFFANISHEFRTPLTLIKGPIEQLEQNFDQKLSMETVRMIRRNANRLLNMVNQLLDLSKIDEGSLKLSPTEGDVFKCLRAAVSSFNSHAAQRNIDYRVRIPTNLLWASFDRDKLENIVYNLLGNAFKFSDNGSEISFVADYYANNLQIQVSDTGLGIPAERLPFIFDRFYQVDNSATKEKEGSGIGLSLSKDLIDLMEGTITVSSEEKKGTFFTVLIPLQEIKTRSNKVELTEAPKVIYPNMPNIYELIPSDHRNLPKILLIEDNSDMRQFIKGQLIGTYKVIEAVNGEAGLQYALKDPPDLIVTDLMMPRMDGIELCRNLKTDLHTSHIPVIMLTAKAGRENKIEGLETGADDYLTKPFDGKELLVRIKNLIEQRKYLRELFSNKDIGIDPKKVTVTSVDQKFLEEVLALLEDKFSEPDFGVLEMQVALAMSKTQLHRKIKALTNESPGELLRNFRLKRAAQLLRQKVDSVTQIAYMVGFNNLSYFAKCFKGLYGVPPSAF</sequence>
<dbReference type="Proteomes" id="UP000249696">
    <property type="component" value="Unassembled WGS sequence"/>
</dbReference>
<evidence type="ECO:0000256" key="5">
    <source>
        <dbReference type="ARBA" id="ARBA00022741"/>
    </source>
</evidence>
<keyword evidence="5" id="KW-0547">Nucleotide-binding</keyword>
<evidence type="ECO:0000313" key="18">
    <source>
        <dbReference type="Proteomes" id="UP000249696"/>
    </source>
</evidence>
<proteinExistence type="predicted"/>
<dbReference type="GO" id="GO:0000155">
    <property type="term" value="F:phosphorelay sensor kinase activity"/>
    <property type="evidence" value="ECO:0007669"/>
    <property type="project" value="InterPro"/>
</dbReference>
<dbReference type="InterPro" id="IPR036097">
    <property type="entry name" value="HisK_dim/P_sf"/>
</dbReference>
<dbReference type="SUPFAM" id="SSF63829">
    <property type="entry name" value="Calcium-dependent phosphotriesterase"/>
    <property type="match status" value="1"/>
</dbReference>
<evidence type="ECO:0000259" key="16">
    <source>
        <dbReference type="PROSITE" id="PS50110"/>
    </source>
</evidence>
<dbReference type="InterPro" id="IPR011123">
    <property type="entry name" value="Y_Y_Y"/>
</dbReference>
<dbReference type="PANTHER" id="PTHR43547">
    <property type="entry name" value="TWO-COMPONENT HISTIDINE KINASE"/>
    <property type="match status" value="1"/>
</dbReference>
<evidence type="ECO:0000256" key="8">
    <source>
        <dbReference type="ARBA" id="ARBA00023012"/>
    </source>
</evidence>
<evidence type="ECO:0000256" key="13">
    <source>
        <dbReference type="SAM" id="SignalP"/>
    </source>
</evidence>
<dbReference type="PROSITE" id="PS01124">
    <property type="entry name" value="HTH_ARAC_FAMILY_2"/>
    <property type="match status" value="1"/>
</dbReference>
<keyword evidence="6 17" id="KW-0418">Kinase</keyword>
<evidence type="ECO:0000256" key="3">
    <source>
        <dbReference type="ARBA" id="ARBA00022553"/>
    </source>
</evidence>
<dbReference type="CDD" id="cd00082">
    <property type="entry name" value="HisKA"/>
    <property type="match status" value="1"/>
</dbReference>
<dbReference type="Gene3D" id="1.10.10.60">
    <property type="entry name" value="Homeodomain-like"/>
    <property type="match status" value="1"/>
</dbReference>
<dbReference type="SMART" id="SM00388">
    <property type="entry name" value="HisKA"/>
    <property type="match status" value="1"/>
</dbReference>
<dbReference type="Gene3D" id="2.130.10.10">
    <property type="entry name" value="YVTN repeat-like/Quinoprotein amine dehydrogenase"/>
    <property type="match status" value="2"/>
</dbReference>
<dbReference type="PROSITE" id="PS50109">
    <property type="entry name" value="HIS_KIN"/>
    <property type="match status" value="1"/>
</dbReference>
<evidence type="ECO:0000259" key="14">
    <source>
        <dbReference type="PROSITE" id="PS01124"/>
    </source>
</evidence>
<dbReference type="GO" id="GO:0003700">
    <property type="term" value="F:DNA-binding transcription factor activity"/>
    <property type="evidence" value="ECO:0007669"/>
    <property type="project" value="InterPro"/>
</dbReference>
<dbReference type="InterPro" id="IPR036890">
    <property type="entry name" value="HATPase_C_sf"/>
</dbReference>
<dbReference type="Gene3D" id="3.30.565.10">
    <property type="entry name" value="Histidine kinase-like ATPase, C-terminal domain"/>
    <property type="match status" value="1"/>
</dbReference>
<dbReference type="InterPro" id="IPR018060">
    <property type="entry name" value="HTH_AraC"/>
</dbReference>
<comment type="catalytic activity">
    <reaction evidence="1">
        <text>ATP + protein L-histidine = ADP + protein N-phospho-L-histidine.</text>
        <dbReference type="EC" id="2.7.13.3"/>
    </reaction>
</comment>
<evidence type="ECO:0000256" key="4">
    <source>
        <dbReference type="ARBA" id="ARBA00022679"/>
    </source>
</evidence>
<dbReference type="InterPro" id="IPR009057">
    <property type="entry name" value="Homeodomain-like_sf"/>
</dbReference>
<dbReference type="InterPro" id="IPR004358">
    <property type="entry name" value="Sig_transdc_His_kin-like_C"/>
</dbReference>
<dbReference type="Pfam" id="PF12833">
    <property type="entry name" value="HTH_18"/>
    <property type="match status" value="1"/>
</dbReference>
<evidence type="ECO:0000256" key="12">
    <source>
        <dbReference type="SAM" id="Phobius"/>
    </source>
</evidence>
<dbReference type="SUPFAM" id="SSF46689">
    <property type="entry name" value="Homeodomain-like"/>
    <property type="match status" value="1"/>
</dbReference>